<proteinExistence type="predicted"/>
<dbReference type="EMBL" id="JAERKF010000020">
    <property type="protein sequence ID" value="MBS1011670.1"/>
    <property type="molecule type" value="Genomic_DNA"/>
</dbReference>
<comment type="subcellular location">
    <subcellularLocation>
        <location evidence="1">Cytoplasm</location>
    </subcellularLocation>
</comment>
<dbReference type="GO" id="GO:0005737">
    <property type="term" value="C:cytoplasm"/>
    <property type="evidence" value="ECO:0007669"/>
    <property type="project" value="UniProtKB-SubCell"/>
</dbReference>
<evidence type="ECO:0000256" key="1">
    <source>
        <dbReference type="ARBA" id="ARBA00004496"/>
    </source>
</evidence>
<dbReference type="AlphaFoldDB" id="A0A1X0XT85"/>
<dbReference type="Proteomes" id="UP000676478">
    <property type="component" value="Unassembled WGS sequence"/>
</dbReference>
<dbReference type="SUPFAM" id="SSF46785">
    <property type="entry name" value="Winged helix' DNA-binding domain"/>
    <property type="match status" value="1"/>
</dbReference>
<sequence>MTIENFRVLEDHFCFSVYNTSHAIQHVYQPTLAQHGLTYPQYLVLVILYKQQGATVKELGTQLHLGTGTTTPLLKRMEKMGLVNRQRNPADERSVKLTLTPAGEQERINLKELPDLLMKQANLTDDEWVQLTNLTNKLMHALN</sequence>
<dbReference type="InterPro" id="IPR039422">
    <property type="entry name" value="MarR/SlyA-like"/>
</dbReference>
<organism evidence="3 6">
    <name type="scientific">Levilactobacillus brevis</name>
    <name type="common">Lactobacillus brevis</name>
    <dbReference type="NCBI Taxonomy" id="1580"/>
    <lineage>
        <taxon>Bacteria</taxon>
        <taxon>Bacillati</taxon>
        <taxon>Bacillota</taxon>
        <taxon>Bacilli</taxon>
        <taxon>Lactobacillales</taxon>
        <taxon>Lactobacillaceae</taxon>
        <taxon>Levilactobacillus</taxon>
    </lineage>
</organism>
<reference evidence="4 5" key="1">
    <citation type="submission" date="2017-09" db="EMBL/GenBank/DDBJ databases">
        <title>Genome sequence of Lactobacillus brevis D7.</title>
        <authorList>
            <person name="Kwon M.-S."/>
            <person name="Lim S.K."/>
            <person name="Choi H.-J."/>
        </authorList>
    </citation>
    <scope>NUCLEOTIDE SEQUENCE [LARGE SCALE GENOMIC DNA]</scope>
    <source>
        <strain evidence="4 5">D7</strain>
    </source>
</reference>
<reference evidence="3" key="2">
    <citation type="submission" date="2020-12" db="EMBL/GenBank/DDBJ databases">
        <authorList>
            <person name="Mcmullen J.G."/>
        </authorList>
    </citation>
    <scope>NUCLEOTIDE SEQUENCE</scope>
    <source>
        <strain evidence="3">Dm-2019-70</strain>
    </source>
</reference>
<dbReference type="Proteomes" id="UP000217918">
    <property type="component" value="Unassembled WGS sequence"/>
</dbReference>
<evidence type="ECO:0000313" key="3">
    <source>
        <dbReference type="EMBL" id="MBS1011670.1"/>
    </source>
</evidence>
<dbReference type="EMBL" id="NVYO01000001">
    <property type="protein sequence ID" value="PBQ22543.1"/>
    <property type="molecule type" value="Genomic_DNA"/>
</dbReference>
<dbReference type="InterPro" id="IPR036388">
    <property type="entry name" value="WH-like_DNA-bd_sf"/>
</dbReference>
<evidence type="ECO:0000259" key="2">
    <source>
        <dbReference type="PROSITE" id="PS50995"/>
    </source>
</evidence>
<dbReference type="InterPro" id="IPR000835">
    <property type="entry name" value="HTH_MarR-typ"/>
</dbReference>
<evidence type="ECO:0000313" key="4">
    <source>
        <dbReference type="EMBL" id="PBQ22543.1"/>
    </source>
</evidence>
<dbReference type="Gene3D" id="1.10.10.10">
    <property type="entry name" value="Winged helix-like DNA-binding domain superfamily/Winged helix DNA-binding domain"/>
    <property type="match status" value="1"/>
</dbReference>
<dbReference type="RefSeq" id="WP_024525999.1">
    <property type="nucleotide sequence ID" value="NZ_CAKMAP010000001.1"/>
</dbReference>
<name>A0A1X0XT85_LEVBR</name>
<feature type="domain" description="HTH marR-type" evidence="2">
    <location>
        <begin position="10"/>
        <end position="140"/>
    </location>
</feature>
<dbReference type="InterPro" id="IPR036390">
    <property type="entry name" value="WH_DNA-bd_sf"/>
</dbReference>
<dbReference type="PANTHER" id="PTHR33164">
    <property type="entry name" value="TRANSCRIPTIONAL REGULATOR, MARR FAMILY"/>
    <property type="match status" value="1"/>
</dbReference>
<dbReference type="PANTHER" id="PTHR33164:SF5">
    <property type="entry name" value="ORGANIC HYDROPEROXIDE RESISTANCE TRANSCRIPTIONAL REGULATOR"/>
    <property type="match status" value="1"/>
</dbReference>
<dbReference type="OrthoDB" id="9806864at2"/>
<dbReference type="GO" id="GO:0006950">
    <property type="term" value="P:response to stress"/>
    <property type="evidence" value="ECO:0007669"/>
    <property type="project" value="TreeGrafter"/>
</dbReference>
<evidence type="ECO:0000313" key="5">
    <source>
        <dbReference type="Proteomes" id="UP000217918"/>
    </source>
</evidence>
<dbReference type="SMART" id="SM00347">
    <property type="entry name" value="HTH_MARR"/>
    <property type="match status" value="1"/>
</dbReference>
<protein>
    <submittedName>
        <fullName evidence="3">MarR family transcriptional regulator</fullName>
    </submittedName>
</protein>
<dbReference type="GO" id="GO:0003700">
    <property type="term" value="F:DNA-binding transcription factor activity"/>
    <property type="evidence" value="ECO:0007669"/>
    <property type="project" value="InterPro"/>
</dbReference>
<accession>A0A1X0XT85</accession>
<evidence type="ECO:0000313" key="6">
    <source>
        <dbReference type="Proteomes" id="UP000676478"/>
    </source>
</evidence>
<gene>
    <name evidence="4" type="ORF">CNR29_00340</name>
    <name evidence="3" type="ORF">JK167_12665</name>
</gene>
<dbReference type="Pfam" id="PF01047">
    <property type="entry name" value="MarR"/>
    <property type="match status" value="1"/>
</dbReference>
<dbReference type="GeneID" id="56991845"/>
<reference evidence="3" key="3">
    <citation type="submission" date="2022-09" db="EMBL/GenBank/DDBJ databases">
        <title>Genome-inferred correspondence between phylogeny and metabolic traits in the wild Drosophila gut microbiome.</title>
        <authorList>
            <person name="Bueno E."/>
            <person name="Blow F."/>
            <person name="Douglas A.E."/>
        </authorList>
    </citation>
    <scope>NUCLEOTIDE SEQUENCE</scope>
    <source>
        <strain evidence="3">Dm-2019-70</strain>
    </source>
</reference>
<dbReference type="PROSITE" id="PS50995">
    <property type="entry name" value="HTH_MARR_2"/>
    <property type="match status" value="1"/>
</dbReference>
<comment type="caution">
    <text evidence="3">The sequence shown here is derived from an EMBL/GenBank/DDBJ whole genome shotgun (WGS) entry which is preliminary data.</text>
</comment>